<reference evidence="1 2" key="1">
    <citation type="submission" date="2018-10" db="EMBL/GenBank/DDBJ databases">
        <title>Oceanobacillus sp. YLB-02 draft genome.</title>
        <authorList>
            <person name="Yu L."/>
        </authorList>
    </citation>
    <scope>NUCLEOTIDE SEQUENCE [LARGE SCALE GENOMIC DNA]</scope>
    <source>
        <strain evidence="1 2">YLB-02</strain>
    </source>
</reference>
<dbReference type="Proteomes" id="UP000270219">
    <property type="component" value="Unassembled WGS sequence"/>
</dbReference>
<name>A0A498DPC9_9BACI</name>
<dbReference type="EMBL" id="RCHR01000002">
    <property type="protein sequence ID" value="RLL46499.1"/>
    <property type="molecule type" value="Genomic_DNA"/>
</dbReference>
<organism evidence="1 2">
    <name type="scientific">Oceanobacillus piezotolerans</name>
    <dbReference type="NCBI Taxonomy" id="2448030"/>
    <lineage>
        <taxon>Bacteria</taxon>
        <taxon>Bacillati</taxon>
        <taxon>Bacillota</taxon>
        <taxon>Bacilli</taxon>
        <taxon>Bacillales</taxon>
        <taxon>Bacillaceae</taxon>
        <taxon>Oceanobacillus</taxon>
    </lineage>
</organism>
<comment type="caution">
    <text evidence="1">The sequence shown here is derived from an EMBL/GenBank/DDBJ whole genome shotgun (WGS) entry which is preliminary data.</text>
</comment>
<keyword evidence="2" id="KW-1185">Reference proteome</keyword>
<accession>A0A498DPC9</accession>
<sequence length="79" mass="7856">MDRLWTSLETSGITWNYVLVISAAGSTLSAGNASASGQQDVGHKGVATGRGVLSLCSLPLPAGSSAVAFPAGVDSPPLQ</sequence>
<evidence type="ECO:0000313" key="2">
    <source>
        <dbReference type="Proteomes" id="UP000270219"/>
    </source>
</evidence>
<protein>
    <submittedName>
        <fullName evidence="1">Uncharacterized protein</fullName>
    </submittedName>
</protein>
<proteinExistence type="predicted"/>
<evidence type="ECO:0000313" key="1">
    <source>
        <dbReference type="EMBL" id="RLL46499.1"/>
    </source>
</evidence>
<dbReference type="AlphaFoldDB" id="A0A498DPC9"/>
<gene>
    <name evidence="1" type="ORF">D8M04_04640</name>
</gene>